<reference evidence="1" key="1">
    <citation type="submission" date="2023-07" db="EMBL/GenBank/DDBJ databases">
        <title>Chromosome-level genome assembly of Artemia franciscana.</title>
        <authorList>
            <person name="Jo E."/>
        </authorList>
    </citation>
    <scope>NUCLEOTIDE SEQUENCE</scope>
    <source>
        <tissue evidence="1">Whole body</tissue>
    </source>
</reference>
<protein>
    <submittedName>
        <fullName evidence="1">Uncharacterized protein</fullName>
    </submittedName>
</protein>
<keyword evidence="2" id="KW-1185">Reference proteome</keyword>
<dbReference type="AlphaFoldDB" id="A0AA88LK74"/>
<organism evidence="1 2">
    <name type="scientific">Artemia franciscana</name>
    <name type="common">Brine shrimp</name>
    <name type="synonym">Artemia sanfranciscana</name>
    <dbReference type="NCBI Taxonomy" id="6661"/>
    <lineage>
        <taxon>Eukaryota</taxon>
        <taxon>Metazoa</taxon>
        <taxon>Ecdysozoa</taxon>
        <taxon>Arthropoda</taxon>
        <taxon>Crustacea</taxon>
        <taxon>Branchiopoda</taxon>
        <taxon>Anostraca</taxon>
        <taxon>Artemiidae</taxon>
        <taxon>Artemia</taxon>
    </lineage>
</organism>
<dbReference type="EMBL" id="JAVRJZ010000001">
    <property type="protein sequence ID" value="KAK2726776.1"/>
    <property type="molecule type" value="Genomic_DNA"/>
</dbReference>
<dbReference type="PANTHER" id="PTHR21261">
    <property type="entry name" value="BEAT PROTEIN"/>
    <property type="match status" value="1"/>
</dbReference>
<accession>A0AA88LK74</accession>
<sequence length="209" mass="23623">MQKANEVLSVPDLLFLHLSSKLTRIEKVLNAVASRAEVYDNHFPPLPQPIEPNVLATIAVSKIPASLGNPIKRKEMLDKVTGHECVDRSYLRQYPLEEVQETGLQSITLGLQFKVRQKHFKHGGLKIKCLATLAALYWRSDERSAEPAAMTSSYNLHEHKAYAEVSPTSEDSRYWFFNIGKMLSKSLALPPGFFLQTLVSPQKLPVYEF</sequence>
<evidence type="ECO:0000313" key="2">
    <source>
        <dbReference type="Proteomes" id="UP001187531"/>
    </source>
</evidence>
<gene>
    <name evidence="1" type="ORF">QYM36_007576</name>
</gene>
<evidence type="ECO:0000313" key="1">
    <source>
        <dbReference type="EMBL" id="KAK2726776.1"/>
    </source>
</evidence>
<dbReference type="PANTHER" id="PTHR21261:SF15">
    <property type="entry name" value="BEATEN PATH IIIA, ISOFORM D-RELATED"/>
    <property type="match status" value="1"/>
</dbReference>
<dbReference type="Proteomes" id="UP001187531">
    <property type="component" value="Unassembled WGS sequence"/>
</dbReference>
<name>A0AA88LK74_ARTSF</name>
<proteinExistence type="predicted"/>
<comment type="caution">
    <text evidence="1">The sequence shown here is derived from an EMBL/GenBank/DDBJ whole genome shotgun (WGS) entry which is preliminary data.</text>
</comment>